<evidence type="ECO:0000313" key="13">
    <source>
        <dbReference type="Proteomes" id="UP001342314"/>
    </source>
</evidence>
<feature type="domain" description="SMP-LTD" evidence="11">
    <location>
        <begin position="1"/>
        <end position="348"/>
    </location>
</feature>
<evidence type="ECO:0000259" key="11">
    <source>
        <dbReference type="PROSITE" id="PS51847"/>
    </source>
</evidence>
<evidence type="ECO:0000256" key="2">
    <source>
        <dbReference type="ARBA" id="ARBA00022448"/>
    </source>
</evidence>
<evidence type="ECO:0000256" key="8">
    <source>
        <dbReference type="ARBA" id="ARBA00023136"/>
    </source>
</evidence>
<comment type="subunit">
    <text evidence="9">Component of the ER-mitochondria encounter structure (ERMES) or MDM complex, composed of MMM1, MDM10, MDM12 and MDM34. A MMM1 homodimer associates with one molecule of MDM12 on each side in a pairwise head-to-tail manner, and the SMP-LTD domains of MMM1 and MDM12 generate a continuous hydrophobic tunnel for phospholipid trafficking.</text>
</comment>
<evidence type="ECO:0000256" key="9">
    <source>
        <dbReference type="HAMAP-Rule" id="MF_03104"/>
    </source>
</evidence>
<evidence type="ECO:0000256" key="1">
    <source>
        <dbReference type="ARBA" id="ARBA00004370"/>
    </source>
</evidence>
<dbReference type="GO" id="GO:0015914">
    <property type="term" value="P:phospholipid transport"/>
    <property type="evidence" value="ECO:0007669"/>
    <property type="project" value="TreeGrafter"/>
</dbReference>
<dbReference type="GO" id="GO:1990456">
    <property type="term" value="P:mitochondrion-endoplasmic reticulum membrane tethering"/>
    <property type="evidence" value="ECO:0007669"/>
    <property type="project" value="TreeGrafter"/>
</dbReference>
<dbReference type="EMBL" id="BQKY01000014">
    <property type="protein sequence ID" value="GJN93643.1"/>
    <property type="molecule type" value="Genomic_DNA"/>
</dbReference>
<keyword evidence="6" id="KW-0446">Lipid-binding</keyword>
<dbReference type="HAMAP" id="MF_03104">
    <property type="entry name" value="Mdm12"/>
    <property type="match status" value="1"/>
</dbReference>
<accession>A0AAV5GTT6</accession>
<evidence type="ECO:0000313" key="12">
    <source>
        <dbReference type="EMBL" id="GJN93643.1"/>
    </source>
</evidence>
<feature type="region of interest" description="Disordered" evidence="10">
    <location>
        <begin position="266"/>
        <end position="293"/>
    </location>
</feature>
<keyword evidence="8 9" id="KW-0472">Membrane</keyword>
<keyword evidence="7 9" id="KW-0496">Mitochondrion</keyword>
<comment type="function">
    <text evidence="9">Component of the ERMES/MDM complex, which serves as a molecular tether to connect the endoplasmic reticulum (ER) and mitochondria. Components of this complex are involved in the control of mitochondrial shape and protein biogenesis, and function in nonvesicular lipid trafficking between the ER and mitochondria. MDM12 is required for the interaction of the ER-resident membrane protein MMM1 and the outer mitochondrial membrane-resident beta-barrel protein MDM10. The MDM12-MMM1 subcomplex functions in the major beta-barrel assembly pathway that is responsible for biogenesis of all mitochondrial outer membrane beta-barrel proteins, and acts in a late step after the SAM complex. The MDM10-MDM12-MMM1 subcomplex further acts in the TOM40-specific pathway after the action of the MDM12-MMM1 complex. Essential for establishing and maintaining the structure of mitochondria and maintenance of mtDNA nucleoids.</text>
</comment>
<dbReference type="GO" id="GO:0045040">
    <property type="term" value="P:protein insertion into mitochondrial outer membrane"/>
    <property type="evidence" value="ECO:0007669"/>
    <property type="project" value="UniProtKB-UniRule"/>
</dbReference>
<dbReference type="AlphaFoldDB" id="A0AAV5GTT6"/>
<dbReference type="InterPro" id="IPR027532">
    <property type="entry name" value="Mdm12"/>
</dbReference>
<dbReference type="GO" id="GO:0032865">
    <property type="term" value="C:ERMES complex"/>
    <property type="evidence" value="ECO:0007669"/>
    <property type="project" value="UniProtKB-UniRule"/>
</dbReference>
<reference evidence="12 13" key="1">
    <citation type="submission" date="2021-12" db="EMBL/GenBank/DDBJ databases">
        <title>High titer production of polyol ester of fatty acids by Rhodotorula paludigena BS15 towards product separation-free biomass refinery.</title>
        <authorList>
            <person name="Mano J."/>
            <person name="Ono H."/>
            <person name="Tanaka T."/>
            <person name="Naito K."/>
            <person name="Sushida H."/>
            <person name="Ike M."/>
            <person name="Tokuyasu K."/>
            <person name="Kitaoka M."/>
        </authorList>
    </citation>
    <scope>NUCLEOTIDE SEQUENCE [LARGE SCALE GENOMIC DNA]</scope>
    <source>
        <strain evidence="12 13">BS15</strain>
    </source>
</reference>
<sequence>MSIDLDWSALDAQLTLACTRFLATAFDTAPRPDFLGPLAVTAFSFGDTHPDLLLADVRDIDHHFLVPDPDLDDDPAPAPTLPIHTVPASPASSLAAAPLAAGTGAGLFSPGLLHHHRPPPVAFSGAAFHAGHPPAPYPHSGGLAAAAHGVDTHSRSHSQHTHPHSYAPRSPTPSLSSLPAPGAHPAPTESSAPSPSFQLHVRISYAGNLTLGLSTALLINYPSPAFMRLPLALTLTGLALEGTLVVAFEGGSRRVHLSLLCDDDDEPTSSGADAAVTRAPGAGRSTAVGKRESPGARLLRAAHVESEVGQADKHVLRNVGKVEKFVLDVARRTLENELVFPNFQTIMF</sequence>
<dbReference type="Proteomes" id="UP001342314">
    <property type="component" value="Unassembled WGS sequence"/>
</dbReference>
<dbReference type="CDD" id="cd21672">
    <property type="entry name" value="SMP_Mdm12"/>
    <property type="match status" value="1"/>
</dbReference>
<dbReference type="GO" id="GO:0008289">
    <property type="term" value="F:lipid binding"/>
    <property type="evidence" value="ECO:0007669"/>
    <property type="project" value="UniProtKB-KW"/>
</dbReference>
<evidence type="ECO:0000256" key="10">
    <source>
        <dbReference type="SAM" id="MobiDB-lite"/>
    </source>
</evidence>
<evidence type="ECO:0000256" key="5">
    <source>
        <dbReference type="ARBA" id="ARBA00023055"/>
    </source>
</evidence>
<feature type="region of interest" description="Disordered" evidence="10">
    <location>
        <begin position="134"/>
        <end position="195"/>
    </location>
</feature>
<proteinExistence type="inferred from homology"/>
<keyword evidence="13" id="KW-1185">Reference proteome</keyword>
<keyword evidence="4 9" id="KW-0256">Endoplasmic reticulum</keyword>
<organism evidence="12 13">
    <name type="scientific">Rhodotorula paludigena</name>
    <dbReference type="NCBI Taxonomy" id="86838"/>
    <lineage>
        <taxon>Eukaryota</taxon>
        <taxon>Fungi</taxon>
        <taxon>Dikarya</taxon>
        <taxon>Basidiomycota</taxon>
        <taxon>Pucciniomycotina</taxon>
        <taxon>Microbotryomycetes</taxon>
        <taxon>Sporidiobolales</taxon>
        <taxon>Sporidiobolaceae</taxon>
        <taxon>Rhodotorula</taxon>
    </lineage>
</organism>
<keyword evidence="3 9" id="KW-1000">Mitochondrion outer membrane</keyword>
<dbReference type="PANTHER" id="PTHR28204:SF1">
    <property type="entry name" value="MITOCHONDRIAL DISTRIBUTION AND MORPHOLOGY PROTEIN 12"/>
    <property type="match status" value="1"/>
</dbReference>
<dbReference type="InterPro" id="IPR031468">
    <property type="entry name" value="SMP_LBD"/>
</dbReference>
<name>A0AAV5GTT6_9BASI</name>
<evidence type="ECO:0000256" key="3">
    <source>
        <dbReference type="ARBA" id="ARBA00022787"/>
    </source>
</evidence>
<gene>
    <name evidence="9" type="primary">MDM12</name>
    <name evidence="12" type="ORF">Rhopal_006700-T1</name>
</gene>
<dbReference type="Pfam" id="PF26544">
    <property type="entry name" value="Mdm12"/>
    <property type="match status" value="1"/>
</dbReference>
<feature type="compositionally biased region" description="Low complexity" evidence="10">
    <location>
        <begin position="167"/>
        <end position="195"/>
    </location>
</feature>
<protein>
    <recommendedName>
        <fullName evidence="9">Mitochondrial distribution and morphology protein 12</fullName>
    </recommendedName>
    <alternativeName>
        <fullName evidence="9">Mitochondrial inheritance component MDM12</fullName>
    </alternativeName>
</protein>
<dbReference type="PANTHER" id="PTHR28204">
    <property type="entry name" value="MITOCHONDRIAL DISTRIBUTION AND MORPHOLOGY PROTEIN 12"/>
    <property type="match status" value="1"/>
</dbReference>
<comment type="caution">
    <text evidence="12">The sequence shown here is derived from an EMBL/GenBank/DDBJ whole genome shotgun (WGS) entry which is preliminary data.</text>
</comment>
<evidence type="ECO:0000256" key="7">
    <source>
        <dbReference type="ARBA" id="ARBA00023128"/>
    </source>
</evidence>
<keyword evidence="5" id="KW-0445">Lipid transport</keyword>
<comment type="subcellular location">
    <subcellularLocation>
        <location evidence="1">Membrane</location>
    </subcellularLocation>
    <subcellularLocation>
        <location evidence="9">Mitochondrion outer membrane</location>
        <topology evidence="9">Peripheral membrane protein</topology>
        <orientation evidence="9">Cytoplasmic side</orientation>
    </subcellularLocation>
    <subcellularLocation>
        <location evidence="9">Endoplasmic reticulum membrane</location>
        <topology evidence="9">Peripheral membrane protein</topology>
        <orientation evidence="9">Cytoplasmic side</orientation>
    </subcellularLocation>
    <text evidence="9">The ERMES/MDM complex localizes to a few discrete foci (around 10 per single cell), that represent mitochondria-endoplasmic reticulum junctions. These foci are often found next to mtDNA nucleoids.</text>
</comment>
<keyword evidence="2" id="KW-0813">Transport</keyword>
<dbReference type="GO" id="GO:0005789">
    <property type="term" value="C:endoplasmic reticulum membrane"/>
    <property type="evidence" value="ECO:0007669"/>
    <property type="project" value="UniProtKB-SubCell"/>
</dbReference>
<comment type="similarity">
    <text evidence="9">Belongs to the MDM12 family.</text>
</comment>
<evidence type="ECO:0000256" key="6">
    <source>
        <dbReference type="ARBA" id="ARBA00023121"/>
    </source>
</evidence>
<evidence type="ECO:0000256" key="4">
    <source>
        <dbReference type="ARBA" id="ARBA00022824"/>
    </source>
</evidence>
<dbReference type="PROSITE" id="PS51847">
    <property type="entry name" value="SMP"/>
    <property type="match status" value="1"/>
</dbReference>